<keyword evidence="9" id="KW-1185">Reference proteome</keyword>
<evidence type="ECO:0000259" key="6">
    <source>
        <dbReference type="Pfam" id="PF25967"/>
    </source>
</evidence>
<dbReference type="Proteomes" id="UP000198964">
    <property type="component" value="Unassembled WGS sequence"/>
</dbReference>
<protein>
    <submittedName>
        <fullName evidence="8">RND family efflux transporter, MFP subunit</fullName>
    </submittedName>
</protein>
<evidence type="ECO:0000256" key="3">
    <source>
        <dbReference type="SAM" id="SignalP"/>
    </source>
</evidence>
<dbReference type="InterPro" id="IPR058648">
    <property type="entry name" value="HH_CzcB-like"/>
</dbReference>
<dbReference type="Gene3D" id="2.40.30.170">
    <property type="match status" value="1"/>
</dbReference>
<dbReference type="InterPro" id="IPR058627">
    <property type="entry name" value="MdtA-like_C"/>
</dbReference>
<dbReference type="InterPro" id="IPR006143">
    <property type="entry name" value="RND_pump_MFP"/>
</dbReference>
<dbReference type="PANTHER" id="PTHR30469:SF15">
    <property type="entry name" value="HLYD FAMILY OF SECRETION PROTEINS"/>
    <property type="match status" value="1"/>
</dbReference>
<dbReference type="Pfam" id="PF25973">
    <property type="entry name" value="BSH_CzcB"/>
    <property type="match status" value="1"/>
</dbReference>
<feature type="coiled-coil region" evidence="2">
    <location>
        <begin position="170"/>
        <end position="197"/>
    </location>
</feature>
<reference evidence="8 9" key="1">
    <citation type="submission" date="2016-10" db="EMBL/GenBank/DDBJ databases">
        <authorList>
            <person name="de Groot N.N."/>
        </authorList>
    </citation>
    <scope>NUCLEOTIDE SEQUENCE [LARGE SCALE GENOMIC DNA]</scope>
    <source>
        <strain evidence="8 9">CGMCC 1.9156</strain>
    </source>
</reference>
<keyword evidence="3" id="KW-0732">Signal</keyword>
<evidence type="ECO:0000313" key="9">
    <source>
        <dbReference type="Proteomes" id="UP000198964"/>
    </source>
</evidence>
<dbReference type="RefSeq" id="WP_093917925.1">
    <property type="nucleotide sequence ID" value="NZ_FONW01000001.1"/>
</dbReference>
<dbReference type="Pfam" id="PF25954">
    <property type="entry name" value="Beta-barrel_RND_2"/>
    <property type="match status" value="1"/>
</dbReference>
<dbReference type="InterPro" id="IPR058647">
    <property type="entry name" value="BSH_CzcB-like"/>
</dbReference>
<feature type="coiled-coil region" evidence="2">
    <location>
        <begin position="28"/>
        <end position="62"/>
    </location>
</feature>
<dbReference type="Pfam" id="PF25893">
    <property type="entry name" value="HH_CzcB"/>
    <property type="match status" value="1"/>
</dbReference>
<dbReference type="SUPFAM" id="SSF111369">
    <property type="entry name" value="HlyD-like secretion proteins"/>
    <property type="match status" value="1"/>
</dbReference>
<dbReference type="Gene3D" id="1.10.287.470">
    <property type="entry name" value="Helix hairpin bin"/>
    <property type="match status" value="1"/>
</dbReference>
<gene>
    <name evidence="8" type="ORF">SAMN05216283_101169</name>
</gene>
<evidence type="ECO:0000259" key="7">
    <source>
        <dbReference type="Pfam" id="PF25973"/>
    </source>
</evidence>
<dbReference type="GO" id="GO:1990281">
    <property type="term" value="C:efflux pump complex"/>
    <property type="evidence" value="ECO:0007669"/>
    <property type="project" value="TreeGrafter"/>
</dbReference>
<organism evidence="8 9">
    <name type="scientific">Sunxiuqinia elliptica</name>
    <dbReference type="NCBI Taxonomy" id="655355"/>
    <lineage>
        <taxon>Bacteria</taxon>
        <taxon>Pseudomonadati</taxon>
        <taxon>Bacteroidota</taxon>
        <taxon>Bacteroidia</taxon>
        <taxon>Marinilabiliales</taxon>
        <taxon>Prolixibacteraceae</taxon>
        <taxon>Sunxiuqinia</taxon>
    </lineage>
</organism>
<accession>A0A1I2ANN8</accession>
<keyword evidence="2" id="KW-0175">Coiled coil</keyword>
<feature type="domain" description="CusB-like beta-barrel" evidence="5">
    <location>
        <begin position="232"/>
        <end position="303"/>
    </location>
</feature>
<dbReference type="PANTHER" id="PTHR30469">
    <property type="entry name" value="MULTIDRUG RESISTANCE PROTEIN MDTA"/>
    <property type="match status" value="1"/>
</dbReference>
<feature type="domain" description="CzcB-like barrel-sandwich hybrid" evidence="7">
    <location>
        <begin position="99"/>
        <end position="204"/>
    </location>
</feature>
<dbReference type="Pfam" id="PF25967">
    <property type="entry name" value="RND-MFP_C"/>
    <property type="match status" value="1"/>
</dbReference>
<dbReference type="AlphaFoldDB" id="A0A1I2ANN8"/>
<dbReference type="NCBIfam" id="TIGR01730">
    <property type="entry name" value="RND_mfp"/>
    <property type="match status" value="1"/>
</dbReference>
<dbReference type="EMBL" id="FONW01000001">
    <property type="protein sequence ID" value="SFE45168.1"/>
    <property type="molecule type" value="Genomic_DNA"/>
</dbReference>
<name>A0A1I2ANN8_9BACT</name>
<feature type="domain" description="Multidrug resistance protein MdtA-like C-terminal permuted SH3" evidence="6">
    <location>
        <begin position="310"/>
        <end position="371"/>
    </location>
</feature>
<evidence type="ECO:0000256" key="1">
    <source>
        <dbReference type="ARBA" id="ARBA00009477"/>
    </source>
</evidence>
<evidence type="ECO:0000313" key="8">
    <source>
        <dbReference type="EMBL" id="SFE45168.1"/>
    </source>
</evidence>
<evidence type="ECO:0000259" key="5">
    <source>
        <dbReference type="Pfam" id="PF25954"/>
    </source>
</evidence>
<dbReference type="Gene3D" id="2.40.50.100">
    <property type="match status" value="1"/>
</dbReference>
<feature type="chain" id="PRO_5011441172" evidence="3">
    <location>
        <begin position="31"/>
        <end position="383"/>
    </location>
</feature>
<dbReference type="STRING" id="655355.SAMN05216283_101169"/>
<proteinExistence type="inferred from homology"/>
<evidence type="ECO:0000256" key="2">
    <source>
        <dbReference type="SAM" id="Coils"/>
    </source>
</evidence>
<feature type="domain" description="CzcB-like alpha-helical hairpin" evidence="4">
    <location>
        <begin position="145"/>
        <end position="188"/>
    </location>
</feature>
<evidence type="ECO:0000259" key="4">
    <source>
        <dbReference type="Pfam" id="PF25893"/>
    </source>
</evidence>
<dbReference type="PROSITE" id="PS51257">
    <property type="entry name" value="PROKAR_LIPOPROTEIN"/>
    <property type="match status" value="1"/>
</dbReference>
<feature type="signal peptide" evidence="3">
    <location>
        <begin position="1"/>
        <end position="30"/>
    </location>
</feature>
<sequence length="383" mass="42756">MKKTQIERKRINQLAAIVMIVILAACSAGNAENDNKAKEAQLKAYKQEVHDLEMKIAALEKELKADATVDKVQVVLQELQTQKFEHFIDVTGSVEADQEVNVSPEASGKILEITVKEGQRVRKGTVLAILNSETIDRNIEEVKISLELAQTTFDRQKNLWEQNIGSELQFLQAKSTKEALEKQLESLKAQKDLSVVKAPVDGTIDVIYQKQGQIASAQMPFAKLVNIQKIKVYADVAESYLTKIKEGDDVLISFPAIERDRKTDVLMIGNYIDPNNRTFRIRMDLQNQDKLIKPNMDAVVTLRDYVADEAIVIPSLLIKEDFKGTYTFVAESEGGKLRARKVYVETGVTDNNMTEVRSGLKAGEQVIAEGFSQVVDGSLLQAN</sequence>
<dbReference type="GO" id="GO:0015562">
    <property type="term" value="F:efflux transmembrane transporter activity"/>
    <property type="evidence" value="ECO:0007669"/>
    <property type="project" value="TreeGrafter"/>
</dbReference>
<dbReference type="Gene3D" id="2.40.420.20">
    <property type="match status" value="1"/>
</dbReference>
<comment type="similarity">
    <text evidence="1">Belongs to the membrane fusion protein (MFP) (TC 8.A.1) family.</text>
</comment>
<dbReference type="InterPro" id="IPR058792">
    <property type="entry name" value="Beta-barrel_RND_2"/>
</dbReference>